<dbReference type="GO" id="GO:0045910">
    <property type="term" value="P:negative regulation of DNA recombination"/>
    <property type="evidence" value="ECO:0007669"/>
    <property type="project" value="TreeGrafter"/>
</dbReference>
<dbReference type="InterPro" id="IPR036390">
    <property type="entry name" value="WH_DNA-bd_sf"/>
</dbReference>
<dbReference type="GO" id="GO:0005730">
    <property type="term" value="C:nucleolus"/>
    <property type="evidence" value="ECO:0007669"/>
    <property type="project" value="TreeGrafter"/>
</dbReference>
<feature type="domain" description="H15" evidence="5">
    <location>
        <begin position="66"/>
        <end position="133"/>
    </location>
</feature>
<evidence type="ECO:0000256" key="2">
    <source>
        <dbReference type="ARBA" id="ARBA00023125"/>
    </source>
</evidence>
<dbReference type="SUPFAM" id="SSF46785">
    <property type="entry name" value="Winged helix' DNA-binding domain"/>
    <property type="match status" value="1"/>
</dbReference>
<dbReference type="Pfam" id="PF00538">
    <property type="entry name" value="Linker_histone"/>
    <property type="match status" value="1"/>
</dbReference>
<keyword evidence="2" id="KW-0238">DNA-binding</keyword>
<dbReference type="GO" id="GO:0000786">
    <property type="term" value="C:nucleosome"/>
    <property type="evidence" value="ECO:0007669"/>
    <property type="project" value="InterPro"/>
</dbReference>
<evidence type="ECO:0000259" key="5">
    <source>
        <dbReference type="PROSITE" id="PS51504"/>
    </source>
</evidence>
<dbReference type="OrthoDB" id="1110759at2759"/>
<dbReference type="PANTHER" id="PTHR11467:SF109">
    <property type="entry name" value="H15 DOMAIN-CONTAINING PROTEIN"/>
    <property type="match status" value="1"/>
</dbReference>
<comment type="subcellular location">
    <subcellularLocation>
        <location evidence="1">Nucleus</location>
    </subcellularLocation>
</comment>
<proteinExistence type="predicted"/>
<dbReference type="SMART" id="SM00526">
    <property type="entry name" value="H15"/>
    <property type="match status" value="1"/>
</dbReference>
<dbReference type="Proteomes" id="UP000325081">
    <property type="component" value="Unassembled WGS sequence"/>
</dbReference>
<dbReference type="PROSITE" id="PS51504">
    <property type="entry name" value="H15"/>
    <property type="match status" value="1"/>
</dbReference>
<evidence type="ECO:0000256" key="1">
    <source>
        <dbReference type="ARBA" id="ARBA00004123"/>
    </source>
</evidence>
<comment type="caution">
    <text evidence="6">The sequence shown here is derived from an EMBL/GenBank/DDBJ whole genome shotgun (WGS) entry which is preliminary data.</text>
</comment>
<evidence type="ECO:0000256" key="4">
    <source>
        <dbReference type="SAM" id="MobiDB-lite"/>
    </source>
</evidence>
<dbReference type="PANTHER" id="PTHR11467">
    <property type="entry name" value="HISTONE H1"/>
    <property type="match status" value="1"/>
</dbReference>
<dbReference type="InterPro" id="IPR005818">
    <property type="entry name" value="Histone_H1/H5_H15"/>
</dbReference>
<gene>
    <name evidence="6" type="ORF">STAS_25972</name>
</gene>
<feature type="region of interest" description="Disordered" evidence="4">
    <location>
        <begin position="159"/>
        <end position="186"/>
    </location>
</feature>
<dbReference type="GO" id="GO:0030261">
    <property type="term" value="P:chromosome condensation"/>
    <property type="evidence" value="ECO:0007669"/>
    <property type="project" value="TreeGrafter"/>
</dbReference>
<feature type="region of interest" description="Disordered" evidence="4">
    <location>
        <begin position="1"/>
        <end position="23"/>
    </location>
</feature>
<name>A0A5A7QTX8_STRAF</name>
<protein>
    <submittedName>
        <fullName evidence="6">Histone H1/H5 family protein</fullName>
    </submittedName>
</protein>
<evidence type="ECO:0000313" key="6">
    <source>
        <dbReference type="EMBL" id="GER48783.1"/>
    </source>
</evidence>
<dbReference type="EMBL" id="BKCP01008293">
    <property type="protein sequence ID" value="GER48783.1"/>
    <property type="molecule type" value="Genomic_DNA"/>
</dbReference>
<dbReference type="InterPro" id="IPR036388">
    <property type="entry name" value="WH-like_DNA-bd_sf"/>
</dbReference>
<feature type="region of interest" description="Disordered" evidence="4">
    <location>
        <begin position="280"/>
        <end position="304"/>
    </location>
</feature>
<organism evidence="6 7">
    <name type="scientific">Striga asiatica</name>
    <name type="common">Asiatic witchweed</name>
    <name type="synonym">Buchnera asiatica</name>
    <dbReference type="NCBI Taxonomy" id="4170"/>
    <lineage>
        <taxon>Eukaryota</taxon>
        <taxon>Viridiplantae</taxon>
        <taxon>Streptophyta</taxon>
        <taxon>Embryophyta</taxon>
        <taxon>Tracheophyta</taxon>
        <taxon>Spermatophyta</taxon>
        <taxon>Magnoliopsida</taxon>
        <taxon>eudicotyledons</taxon>
        <taxon>Gunneridae</taxon>
        <taxon>Pentapetalae</taxon>
        <taxon>asterids</taxon>
        <taxon>lamiids</taxon>
        <taxon>Lamiales</taxon>
        <taxon>Orobanchaceae</taxon>
        <taxon>Buchnereae</taxon>
        <taxon>Striga</taxon>
    </lineage>
</organism>
<evidence type="ECO:0000256" key="3">
    <source>
        <dbReference type="ARBA" id="ARBA00023242"/>
    </source>
</evidence>
<keyword evidence="3" id="KW-0539">Nucleus</keyword>
<dbReference type="GO" id="GO:0003690">
    <property type="term" value="F:double-stranded DNA binding"/>
    <property type="evidence" value="ECO:0007669"/>
    <property type="project" value="TreeGrafter"/>
</dbReference>
<dbReference type="Gene3D" id="1.10.10.10">
    <property type="entry name" value="Winged helix-like DNA-binding domain superfamily/Winged helix DNA-binding domain"/>
    <property type="match status" value="1"/>
</dbReference>
<reference evidence="7" key="1">
    <citation type="journal article" date="2019" name="Curr. Biol.">
        <title>Genome Sequence of Striga asiatica Provides Insight into the Evolution of Plant Parasitism.</title>
        <authorList>
            <person name="Yoshida S."/>
            <person name="Kim S."/>
            <person name="Wafula E.K."/>
            <person name="Tanskanen J."/>
            <person name="Kim Y.M."/>
            <person name="Honaas L."/>
            <person name="Yang Z."/>
            <person name="Spallek T."/>
            <person name="Conn C.E."/>
            <person name="Ichihashi Y."/>
            <person name="Cheong K."/>
            <person name="Cui S."/>
            <person name="Der J.P."/>
            <person name="Gundlach H."/>
            <person name="Jiao Y."/>
            <person name="Hori C."/>
            <person name="Ishida J.K."/>
            <person name="Kasahara H."/>
            <person name="Kiba T."/>
            <person name="Kim M.S."/>
            <person name="Koo N."/>
            <person name="Laohavisit A."/>
            <person name="Lee Y.H."/>
            <person name="Lumba S."/>
            <person name="McCourt P."/>
            <person name="Mortimer J.C."/>
            <person name="Mutuku J.M."/>
            <person name="Nomura T."/>
            <person name="Sasaki-Sekimoto Y."/>
            <person name="Seto Y."/>
            <person name="Wang Y."/>
            <person name="Wakatake T."/>
            <person name="Sakakibara H."/>
            <person name="Demura T."/>
            <person name="Yamaguchi S."/>
            <person name="Yoneyama K."/>
            <person name="Manabe R.I."/>
            <person name="Nelson D.C."/>
            <person name="Schulman A.H."/>
            <person name="Timko M.P."/>
            <person name="dePamphilis C.W."/>
            <person name="Choi D."/>
            <person name="Shirasu K."/>
        </authorList>
    </citation>
    <scope>NUCLEOTIDE SEQUENCE [LARGE SCALE GENOMIC DNA]</scope>
    <source>
        <strain evidence="7">cv. UVA1</strain>
    </source>
</reference>
<dbReference type="GO" id="GO:0031492">
    <property type="term" value="F:nucleosomal DNA binding"/>
    <property type="evidence" value="ECO:0007669"/>
    <property type="project" value="TreeGrafter"/>
</dbReference>
<accession>A0A5A7QTX8</accession>
<keyword evidence="7" id="KW-1185">Reference proteome</keyword>
<feature type="compositionally biased region" description="Basic residues" evidence="4">
    <location>
        <begin position="167"/>
        <end position="186"/>
    </location>
</feature>
<dbReference type="GO" id="GO:0006334">
    <property type="term" value="P:nucleosome assembly"/>
    <property type="evidence" value="ECO:0007669"/>
    <property type="project" value="InterPro"/>
</dbReference>
<dbReference type="AlphaFoldDB" id="A0A5A7QTX8"/>
<evidence type="ECO:0000313" key="7">
    <source>
        <dbReference type="Proteomes" id="UP000325081"/>
    </source>
</evidence>
<sequence>MEKPKSAAPSPPSPPHAATANGRSLDNLKSLLIKCANASGKSLTPPQKAFIDSRIQQIFPNIHTPDHPPYAWMIENAIRQLNEKGGSSEESVSKFILKEHQDLPFAHTALLKHHLEKCVDLVKSHNGCYSIGKSSPSPSPSPSPSSDPSYCFSHAYESSSSESFSPKKGKCIQKKKKRKNRKKTRNARKIVTNQNSGRACQVSVDQENEHPIECVALENIVFIDIGASDGENRADGERIEWLQNQDKGSVADDIPLSRRKKWISVRKNFEQNKKVVRPRRMTEAGKRRGRTRKRDMPHEECGNNNNMIVQAEGDEDTLDKLIEEVYAELKGNRYQPTQLNQMYEIIDLETTEPECHLLTDEAINNQFQQGQEANEIGQELRLEKGEIEIIGQINTLDKIDLQSHD</sequence>